<evidence type="ECO:0000313" key="12">
    <source>
        <dbReference type="Proteomes" id="UP000581135"/>
    </source>
</evidence>
<dbReference type="GO" id="GO:0009073">
    <property type="term" value="P:aromatic amino acid family biosynthetic process"/>
    <property type="evidence" value="ECO:0007669"/>
    <property type="project" value="UniProtKB-KW"/>
</dbReference>
<evidence type="ECO:0000256" key="8">
    <source>
        <dbReference type="HAMAP-Rule" id="MF_00169"/>
    </source>
</evidence>
<dbReference type="GO" id="GO:0008652">
    <property type="term" value="P:amino acid biosynthetic process"/>
    <property type="evidence" value="ECO:0007669"/>
    <property type="project" value="UniProtKB-KW"/>
</dbReference>
<protein>
    <recommendedName>
        <fullName evidence="5 8">3-dehydroquinate dehydratase</fullName>
        <shortName evidence="8">3-dehydroquinase</shortName>
        <ecNumber evidence="5 8">4.2.1.10</ecNumber>
    </recommendedName>
    <alternativeName>
        <fullName evidence="8">Type II DHQase</fullName>
    </alternativeName>
</protein>
<dbReference type="AlphaFoldDB" id="A0A839SR35"/>
<dbReference type="RefSeq" id="WP_183414642.1">
    <property type="nucleotide sequence ID" value="NZ_JACHXA010000001.1"/>
</dbReference>
<keyword evidence="7 8" id="KW-0456">Lyase</keyword>
<dbReference type="PIRSF" id="PIRSF001399">
    <property type="entry name" value="DHquinase_II"/>
    <property type="match status" value="1"/>
</dbReference>
<feature type="site" description="Transition state stabilizer" evidence="8 10">
    <location>
        <position position="18"/>
    </location>
</feature>
<comment type="pathway">
    <text evidence="2 8">Metabolic intermediate biosynthesis; chorismate biosynthesis; chorismate from D-erythrose 4-phosphate and phosphoenolpyruvate: step 3/7.</text>
</comment>
<dbReference type="PANTHER" id="PTHR21272">
    <property type="entry name" value="CATABOLIC 3-DEHYDROQUINASE"/>
    <property type="match status" value="1"/>
</dbReference>
<feature type="binding site" evidence="8">
    <location>
        <position position="88"/>
    </location>
    <ligand>
        <name>substrate</name>
    </ligand>
</feature>
<dbReference type="EMBL" id="JACHXA010000001">
    <property type="protein sequence ID" value="MBB3063826.1"/>
    <property type="molecule type" value="Genomic_DNA"/>
</dbReference>
<dbReference type="UniPathway" id="UPA00053">
    <property type="reaction ID" value="UER00086"/>
</dbReference>
<proteinExistence type="inferred from homology"/>
<name>A0A839SR35_9PROT</name>
<keyword evidence="8" id="KW-0028">Amino-acid biosynthesis</keyword>
<dbReference type="Gene3D" id="3.40.50.9100">
    <property type="entry name" value="Dehydroquinase, class II"/>
    <property type="match status" value="1"/>
</dbReference>
<gene>
    <name evidence="8" type="primary">aroQ</name>
    <name evidence="11" type="ORF">FHR98_000091</name>
</gene>
<evidence type="ECO:0000256" key="3">
    <source>
        <dbReference type="ARBA" id="ARBA00011037"/>
    </source>
</evidence>
<comment type="caution">
    <text evidence="11">The sequence shown here is derived from an EMBL/GenBank/DDBJ whole genome shotgun (WGS) entry which is preliminary data.</text>
</comment>
<dbReference type="EC" id="4.2.1.10" evidence="5 8"/>
<dbReference type="InterPro" id="IPR036441">
    <property type="entry name" value="DHquinase_II_sf"/>
</dbReference>
<evidence type="ECO:0000256" key="10">
    <source>
        <dbReference type="PIRSR" id="PIRSR001399-3"/>
    </source>
</evidence>
<feature type="active site" description="Proton acceptor" evidence="8 9">
    <location>
        <position position="23"/>
    </location>
</feature>
<feature type="binding site" evidence="8">
    <location>
        <position position="75"/>
    </location>
    <ligand>
        <name>substrate</name>
    </ligand>
</feature>
<evidence type="ECO:0000256" key="1">
    <source>
        <dbReference type="ARBA" id="ARBA00001864"/>
    </source>
</evidence>
<evidence type="ECO:0000313" key="11">
    <source>
        <dbReference type="EMBL" id="MBB3063826.1"/>
    </source>
</evidence>
<accession>A0A839SR35</accession>
<evidence type="ECO:0000256" key="9">
    <source>
        <dbReference type="PIRSR" id="PIRSR001399-1"/>
    </source>
</evidence>
<evidence type="ECO:0000256" key="7">
    <source>
        <dbReference type="ARBA" id="ARBA00023239"/>
    </source>
</evidence>
<comment type="function">
    <text evidence="8">Catalyzes a trans-dehydration via an enolate intermediate.</text>
</comment>
<dbReference type="PANTHER" id="PTHR21272:SF3">
    <property type="entry name" value="CATABOLIC 3-DEHYDROQUINASE"/>
    <property type="match status" value="1"/>
</dbReference>
<dbReference type="GO" id="GO:0019631">
    <property type="term" value="P:quinate catabolic process"/>
    <property type="evidence" value="ECO:0007669"/>
    <property type="project" value="TreeGrafter"/>
</dbReference>
<dbReference type="GO" id="GO:0009423">
    <property type="term" value="P:chorismate biosynthetic process"/>
    <property type="evidence" value="ECO:0007669"/>
    <property type="project" value="UniProtKB-UniRule"/>
</dbReference>
<evidence type="ECO:0000256" key="2">
    <source>
        <dbReference type="ARBA" id="ARBA00004902"/>
    </source>
</evidence>
<dbReference type="SUPFAM" id="SSF52304">
    <property type="entry name" value="Type II 3-dehydroquinate dehydratase"/>
    <property type="match status" value="1"/>
</dbReference>
<evidence type="ECO:0000256" key="5">
    <source>
        <dbReference type="ARBA" id="ARBA00012060"/>
    </source>
</evidence>
<comment type="caution">
    <text evidence="8">Lacks conserved residue(s) required for the propagation of feature annotation.</text>
</comment>
<dbReference type="NCBIfam" id="NF003807">
    <property type="entry name" value="PRK05395.1-4"/>
    <property type="match status" value="1"/>
</dbReference>
<sequence>MPKFLLLQGGNMNFLGIREPEVYGRTTAPELDEMVRAYAAEKGFEVEIYYTNIEGEAIDKMFDAHNRKLDGCVINPGGFCYAGYALRDCIRGIKVPTVEVHMTNHYTRQIFSVTAQATKGVFMGMGIQTYMRAFDSLLALLEEQKSA</sequence>
<evidence type="ECO:0000256" key="6">
    <source>
        <dbReference type="ARBA" id="ARBA00023141"/>
    </source>
</evidence>
<comment type="subunit">
    <text evidence="4 8">Homododecamer.</text>
</comment>
<comment type="catalytic activity">
    <reaction evidence="1 8">
        <text>3-dehydroquinate = 3-dehydroshikimate + H2O</text>
        <dbReference type="Rhea" id="RHEA:21096"/>
        <dbReference type="ChEBI" id="CHEBI:15377"/>
        <dbReference type="ChEBI" id="CHEBI:16630"/>
        <dbReference type="ChEBI" id="CHEBI:32364"/>
        <dbReference type="EC" id="4.2.1.10"/>
    </reaction>
</comment>
<keyword evidence="12" id="KW-1185">Reference proteome</keyword>
<feature type="binding site" evidence="8">
    <location>
        <begin position="102"/>
        <end position="103"/>
    </location>
    <ligand>
        <name>substrate</name>
    </ligand>
</feature>
<feature type="active site" description="Proton donor" evidence="8 9">
    <location>
        <position position="101"/>
    </location>
</feature>
<dbReference type="Pfam" id="PF01220">
    <property type="entry name" value="DHquinase_II"/>
    <property type="match status" value="1"/>
</dbReference>
<reference evidence="11 12" key="1">
    <citation type="submission" date="2020-08" db="EMBL/GenBank/DDBJ databases">
        <title>Genomic Encyclopedia of Type Strains, Phase III (KMG-III): the genomes of soil and plant-associated and newly described type strains.</title>
        <authorList>
            <person name="Whitman W."/>
        </authorList>
    </citation>
    <scope>NUCLEOTIDE SEQUENCE [LARGE SCALE GENOMIC DNA]</scope>
    <source>
        <strain evidence="11 12">CECT 8803</strain>
    </source>
</reference>
<dbReference type="CDD" id="cd00466">
    <property type="entry name" value="DHQase_II"/>
    <property type="match status" value="1"/>
</dbReference>
<organism evidence="11 12">
    <name type="scientific">Limibacillus halophilus</name>
    <dbReference type="NCBI Taxonomy" id="1579333"/>
    <lineage>
        <taxon>Bacteria</taxon>
        <taxon>Pseudomonadati</taxon>
        <taxon>Pseudomonadota</taxon>
        <taxon>Alphaproteobacteria</taxon>
        <taxon>Rhodospirillales</taxon>
        <taxon>Rhodovibrionaceae</taxon>
        <taxon>Limibacillus</taxon>
    </lineage>
</organism>
<comment type="similarity">
    <text evidence="3 8">Belongs to the type-II 3-dehydroquinase family.</text>
</comment>
<dbReference type="InterPro" id="IPR001874">
    <property type="entry name" value="DHquinase_II"/>
</dbReference>
<dbReference type="GO" id="GO:0003855">
    <property type="term" value="F:3-dehydroquinate dehydratase activity"/>
    <property type="evidence" value="ECO:0007669"/>
    <property type="project" value="UniProtKB-UniRule"/>
</dbReference>
<keyword evidence="6 8" id="KW-0057">Aromatic amino acid biosynthesis</keyword>
<dbReference type="HAMAP" id="MF_00169">
    <property type="entry name" value="AroQ"/>
    <property type="match status" value="1"/>
</dbReference>
<evidence type="ECO:0000256" key="4">
    <source>
        <dbReference type="ARBA" id="ARBA00011193"/>
    </source>
</evidence>
<dbReference type="Proteomes" id="UP000581135">
    <property type="component" value="Unassembled WGS sequence"/>
</dbReference>